<reference evidence="2" key="1">
    <citation type="submission" date="2018-02" db="EMBL/GenBank/DDBJ databases">
        <title>Draft genome sequencing of Rhodococcus opacus KU647198.</title>
        <authorList>
            <person name="Zheng B.-X."/>
        </authorList>
    </citation>
    <scope>NUCLEOTIDE SEQUENCE [LARGE SCALE GENOMIC DNA]</scope>
    <source>
        <strain evidence="2">04-OD7</strain>
    </source>
</reference>
<gene>
    <name evidence="1" type="ORF">C5613_14970</name>
</gene>
<sequence length="324" mass="33629">MISVVIPPKAAAVGFIPAGMDKSGTQSHNVAGGYMQVTGWASRSGWTNGPTGNTLVATAGGVAILSGSLNLGTGFVQKGVQIKKNGSVIYTHTVTTTSSPLVFAVHTNASAGDVFTMESYCSISTETIQTANTYLTMKIQEFAFTATHTDDFNRADNTTLGSPWAAAAALATPDVVSNRAIGTNDANCRTGYIASPQATRPNTFVKATIAGIGSNHVGITYATDSDSAKSTCYAALTSATNLQLGRNTSTSSSNTGTLDSNVTVPTVSVGTEILAMHTSAISVDIFLNRVYVATHMHSLAGVYNGLFVSNTTDIIDDWSQGTWT</sequence>
<dbReference type="EMBL" id="PUIO01000015">
    <property type="protein sequence ID" value="PQP24180.1"/>
    <property type="molecule type" value="Genomic_DNA"/>
</dbReference>
<accession>A0A2S8JB17</accession>
<dbReference type="Proteomes" id="UP000239290">
    <property type="component" value="Unassembled WGS sequence"/>
</dbReference>
<dbReference type="AlphaFoldDB" id="A0A2S8JB17"/>
<evidence type="ECO:0000313" key="1">
    <source>
        <dbReference type="EMBL" id="PQP24180.1"/>
    </source>
</evidence>
<organism evidence="1 2">
    <name type="scientific">Rhodococcus opacus</name>
    <name type="common">Nocardia opaca</name>
    <dbReference type="NCBI Taxonomy" id="37919"/>
    <lineage>
        <taxon>Bacteria</taxon>
        <taxon>Bacillati</taxon>
        <taxon>Actinomycetota</taxon>
        <taxon>Actinomycetes</taxon>
        <taxon>Mycobacteriales</taxon>
        <taxon>Nocardiaceae</taxon>
        <taxon>Rhodococcus</taxon>
    </lineage>
</organism>
<name>A0A2S8JB17_RHOOP</name>
<proteinExistence type="predicted"/>
<comment type="caution">
    <text evidence="1">The sequence shown here is derived from an EMBL/GenBank/DDBJ whole genome shotgun (WGS) entry which is preliminary data.</text>
</comment>
<protein>
    <submittedName>
        <fullName evidence="1">Uncharacterized protein</fullName>
    </submittedName>
</protein>
<dbReference type="RefSeq" id="WP_105415345.1">
    <property type="nucleotide sequence ID" value="NZ_PUIO01000015.1"/>
</dbReference>
<evidence type="ECO:0000313" key="2">
    <source>
        <dbReference type="Proteomes" id="UP000239290"/>
    </source>
</evidence>